<dbReference type="Proteomes" id="UP000198287">
    <property type="component" value="Unassembled WGS sequence"/>
</dbReference>
<keyword evidence="8" id="KW-1185">Reference proteome</keyword>
<organism evidence="7 8">
    <name type="scientific">Folsomia candida</name>
    <name type="common">Springtail</name>
    <dbReference type="NCBI Taxonomy" id="158441"/>
    <lineage>
        <taxon>Eukaryota</taxon>
        <taxon>Metazoa</taxon>
        <taxon>Ecdysozoa</taxon>
        <taxon>Arthropoda</taxon>
        <taxon>Hexapoda</taxon>
        <taxon>Collembola</taxon>
        <taxon>Entomobryomorpha</taxon>
        <taxon>Isotomoidea</taxon>
        <taxon>Isotomidae</taxon>
        <taxon>Proisotominae</taxon>
        <taxon>Folsomia</taxon>
    </lineage>
</organism>
<name>A0A226DY96_FOLCA</name>
<dbReference type="InterPro" id="IPR032675">
    <property type="entry name" value="LRR_dom_sf"/>
</dbReference>
<dbReference type="PROSITE" id="PS51257">
    <property type="entry name" value="PROKAR_LIPOPROTEIN"/>
    <property type="match status" value="1"/>
</dbReference>
<dbReference type="PANTHER" id="PTHR24366">
    <property type="entry name" value="IG(IMMUNOGLOBULIN) AND LRR(LEUCINE RICH REPEAT) DOMAINS"/>
    <property type="match status" value="1"/>
</dbReference>
<evidence type="ECO:0000256" key="5">
    <source>
        <dbReference type="SAM" id="SignalP"/>
    </source>
</evidence>
<proteinExistence type="predicted"/>
<dbReference type="InterPro" id="IPR007110">
    <property type="entry name" value="Ig-like_dom"/>
</dbReference>
<accession>A0A226DY96</accession>
<reference evidence="7 8" key="1">
    <citation type="submission" date="2015-12" db="EMBL/GenBank/DDBJ databases">
        <title>The genome of Folsomia candida.</title>
        <authorList>
            <person name="Faddeeva A."/>
            <person name="Derks M.F."/>
            <person name="Anvar Y."/>
            <person name="Smit S."/>
            <person name="Van Straalen N."/>
            <person name="Roelofs D."/>
        </authorList>
    </citation>
    <scope>NUCLEOTIDE SEQUENCE [LARGE SCALE GENOMIC DNA]</scope>
    <source>
        <strain evidence="7 8">VU population</strain>
        <tissue evidence="7">Whole body</tissue>
    </source>
</reference>
<dbReference type="PROSITE" id="PS50835">
    <property type="entry name" value="IG_LIKE"/>
    <property type="match status" value="1"/>
</dbReference>
<evidence type="ECO:0000256" key="2">
    <source>
        <dbReference type="ARBA" id="ARBA00022729"/>
    </source>
</evidence>
<dbReference type="SMART" id="SM00082">
    <property type="entry name" value="LRRCT"/>
    <property type="match status" value="1"/>
</dbReference>
<gene>
    <name evidence="7" type="ORF">Fcan01_15630</name>
</gene>
<dbReference type="EMBL" id="LNIX01000010">
    <property type="protein sequence ID" value="OXA49661.1"/>
    <property type="molecule type" value="Genomic_DNA"/>
</dbReference>
<keyword evidence="4" id="KW-0812">Transmembrane</keyword>
<feature type="domain" description="Ig-like" evidence="6">
    <location>
        <begin position="262"/>
        <end position="348"/>
    </location>
</feature>
<evidence type="ECO:0000259" key="6">
    <source>
        <dbReference type="PROSITE" id="PS50835"/>
    </source>
</evidence>
<feature type="transmembrane region" description="Helical" evidence="4">
    <location>
        <begin position="416"/>
        <end position="440"/>
    </location>
</feature>
<dbReference type="Pfam" id="PF01463">
    <property type="entry name" value="LRRCT"/>
    <property type="match status" value="1"/>
</dbReference>
<dbReference type="Gene3D" id="3.80.10.10">
    <property type="entry name" value="Ribonuclease Inhibitor"/>
    <property type="match status" value="1"/>
</dbReference>
<dbReference type="InterPro" id="IPR000483">
    <property type="entry name" value="Cys-rich_flank_reg_C"/>
</dbReference>
<keyword evidence="2 5" id="KW-0732">Signal</keyword>
<dbReference type="SUPFAM" id="SSF52058">
    <property type="entry name" value="L domain-like"/>
    <property type="match status" value="1"/>
</dbReference>
<protein>
    <submittedName>
        <fullName evidence="7">Nyctalopin</fullName>
    </submittedName>
</protein>
<evidence type="ECO:0000256" key="4">
    <source>
        <dbReference type="SAM" id="Phobius"/>
    </source>
</evidence>
<evidence type="ECO:0000313" key="8">
    <source>
        <dbReference type="Proteomes" id="UP000198287"/>
    </source>
</evidence>
<feature type="chain" id="PRO_5012872530" evidence="5">
    <location>
        <begin position="26"/>
        <end position="458"/>
    </location>
</feature>
<keyword evidence="1" id="KW-0433">Leucine-rich repeat</keyword>
<comment type="caution">
    <text evidence="7">The sequence shown here is derived from an EMBL/GenBank/DDBJ whole genome shotgun (WGS) entry which is preliminary data.</text>
</comment>
<sequence>MAKIPPFLSLILLLCMPTSPQLTSACTCTFFKESSTSIFQEEPSTTLRCSGCSEIPTYHDPRSITHLDLSSGSNKLTNKLISNTFINKGFFNLKHINLSNTGIVDIDMDAFLGIKEFGEVTLDLSYNSISSIIMSRFTNPKILNLRGNPIKNLELGWFAPALSDLDLSNCSLNKIPTGASFTKKYLDRLNLDSNRLTSLPWTELRDNNFLMELSLKDNPWRCDCHMDFLREYLLNMRGFDVSSDVVCASPPEMEGKKLSLIPRGELSCPLENKRLIGDVSKHKIMLGCLTEGVPEPKIEWHQGTLRREDLLVSVLVISANNSAYEGVWHFWCTAKSAHGIATRELTLTRPTPTPQPLPRQQPVYIRTTTEPVEITTEETTVSQIQPQLIREAKNGSFSKIVVQDPPQTTITDDTSIYPILLVIGTLGLIILIFLVALIVIGTRLMRKLNHLIEHNKTH</sequence>
<keyword evidence="3" id="KW-0677">Repeat</keyword>
<evidence type="ECO:0000256" key="3">
    <source>
        <dbReference type="ARBA" id="ARBA00022737"/>
    </source>
</evidence>
<dbReference type="AlphaFoldDB" id="A0A226DY96"/>
<keyword evidence="4" id="KW-1133">Transmembrane helix</keyword>
<dbReference type="PANTHER" id="PTHR24366:SF96">
    <property type="entry name" value="LEUCINE RICH REPEAT CONTAINING 53"/>
    <property type="match status" value="1"/>
</dbReference>
<keyword evidence="4" id="KW-0472">Membrane</keyword>
<dbReference type="OrthoDB" id="4691307at2759"/>
<evidence type="ECO:0000313" key="7">
    <source>
        <dbReference type="EMBL" id="OXA49661.1"/>
    </source>
</evidence>
<dbReference type="STRING" id="158441.A0A226DY96"/>
<evidence type="ECO:0000256" key="1">
    <source>
        <dbReference type="ARBA" id="ARBA00022614"/>
    </source>
</evidence>
<feature type="signal peptide" evidence="5">
    <location>
        <begin position="1"/>
        <end position="25"/>
    </location>
</feature>